<gene>
    <name evidence="3" type="ORF">LZG35_02850</name>
</gene>
<protein>
    <submittedName>
        <fullName evidence="3">SDR family oxidoreductase</fullName>
    </submittedName>
</protein>
<dbReference type="Gene3D" id="3.40.50.720">
    <property type="entry name" value="NAD(P)-binding Rossmann-like Domain"/>
    <property type="match status" value="1"/>
</dbReference>
<dbReference type="AlphaFoldDB" id="A0A9Q3W398"/>
<name>A0A9Q3W398_9GAMM</name>
<evidence type="ECO:0000313" key="3">
    <source>
        <dbReference type="EMBL" id="MCE7507562.1"/>
    </source>
</evidence>
<accession>A0A9Q3W398</accession>
<keyword evidence="4" id="KW-1185">Reference proteome</keyword>
<dbReference type="CDD" id="cd05233">
    <property type="entry name" value="SDR_c"/>
    <property type="match status" value="1"/>
</dbReference>
<dbReference type="Pfam" id="PF13561">
    <property type="entry name" value="adh_short_C2"/>
    <property type="match status" value="1"/>
</dbReference>
<dbReference type="FunFam" id="3.40.50.720:FF:000084">
    <property type="entry name" value="Short-chain dehydrogenase reductase"/>
    <property type="match status" value="1"/>
</dbReference>
<dbReference type="PRINTS" id="PR00080">
    <property type="entry name" value="SDRFAMILY"/>
</dbReference>
<comment type="similarity">
    <text evidence="1">Belongs to the short-chain dehydrogenases/reductases (SDR) family.</text>
</comment>
<dbReference type="PRINTS" id="PR00081">
    <property type="entry name" value="GDHRDH"/>
</dbReference>
<evidence type="ECO:0000313" key="4">
    <source>
        <dbReference type="Proteomes" id="UP001107961"/>
    </source>
</evidence>
<sequence>MGFDFNDTRVVVAGGSRGIGRAIALAFAAAGARVSVCARGAETLDALRQDAAAKGWELHVATCDLGDKTAIDGYIRDAAQALGGLDVLVNCASAFGRGDDESGWGMSMNVDLMGTVRACHASLPYLRESSRASIINLTSIAQFHPSVRTAPYAAVKAAVSHYTSSLALRLAGDGIRVNAVAPGSVEFPGGVWDDARRDNPTLYQNILAGIPFGRFGAPDDIAEPVLFLASPQARWITGQTLAVDGGQLLS</sequence>
<reference evidence="3" key="1">
    <citation type="submission" date="2022-01" db="EMBL/GenBank/DDBJ databases">
        <authorList>
            <person name="Karlyshev A.V."/>
            <person name="Jaspars M."/>
        </authorList>
    </citation>
    <scope>NUCLEOTIDE SEQUENCE</scope>
    <source>
        <strain evidence="3">AGSA3-2</strain>
    </source>
</reference>
<evidence type="ECO:0000256" key="2">
    <source>
        <dbReference type="ARBA" id="ARBA00023002"/>
    </source>
</evidence>
<keyword evidence="2" id="KW-0560">Oxidoreductase</keyword>
<dbReference type="PANTHER" id="PTHR43639:SF1">
    <property type="entry name" value="SHORT-CHAIN DEHYDROGENASE_REDUCTASE FAMILY PROTEIN"/>
    <property type="match status" value="1"/>
</dbReference>
<dbReference type="GeneID" id="94688790"/>
<dbReference type="RefSeq" id="WP_022997257.1">
    <property type="nucleotide sequence ID" value="NZ_CBDDTQ010000003.1"/>
</dbReference>
<organism evidence="3 4">
    <name type="scientific">Alloalcanivorax xenomutans</name>
    <dbReference type="NCBI Taxonomy" id="1094342"/>
    <lineage>
        <taxon>Bacteria</taxon>
        <taxon>Pseudomonadati</taxon>
        <taxon>Pseudomonadota</taxon>
        <taxon>Gammaproteobacteria</taxon>
        <taxon>Oceanospirillales</taxon>
        <taxon>Alcanivoracaceae</taxon>
        <taxon>Alloalcanivorax</taxon>
    </lineage>
</organism>
<dbReference type="SUPFAM" id="SSF51735">
    <property type="entry name" value="NAD(P)-binding Rossmann-fold domains"/>
    <property type="match status" value="1"/>
</dbReference>
<dbReference type="Proteomes" id="UP001107961">
    <property type="component" value="Unassembled WGS sequence"/>
</dbReference>
<proteinExistence type="inferred from homology"/>
<dbReference type="PANTHER" id="PTHR43639">
    <property type="entry name" value="OXIDOREDUCTASE, SHORT-CHAIN DEHYDROGENASE/REDUCTASE FAMILY (AFU_ORTHOLOGUE AFUA_5G02870)"/>
    <property type="match status" value="1"/>
</dbReference>
<dbReference type="InterPro" id="IPR036291">
    <property type="entry name" value="NAD(P)-bd_dom_sf"/>
</dbReference>
<dbReference type="EMBL" id="JAJVKT010000002">
    <property type="protein sequence ID" value="MCE7507562.1"/>
    <property type="molecule type" value="Genomic_DNA"/>
</dbReference>
<comment type="caution">
    <text evidence="3">The sequence shown here is derived from an EMBL/GenBank/DDBJ whole genome shotgun (WGS) entry which is preliminary data.</text>
</comment>
<dbReference type="GO" id="GO:0016491">
    <property type="term" value="F:oxidoreductase activity"/>
    <property type="evidence" value="ECO:0007669"/>
    <property type="project" value="UniProtKB-KW"/>
</dbReference>
<dbReference type="KEGG" id="axe:P40_20970"/>
<evidence type="ECO:0000256" key="1">
    <source>
        <dbReference type="ARBA" id="ARBA00006484"/>
    </source>
</evidence>
<dbReference type="InterPro" id="IPR002347">
    <property type="entry name" value="SDR_fam"/>
</dbReference>